<evidence type="ECO:0000256" key="3">
    <source>
        <dbReference type="ARBA" id="ARBA00022598"/>
    </source>
</evidence>
<sequence length="840" mass="90613">MAGLDQGGVPASGCHKINTDHSLSRKRERVRVRGALSNITFCASRSPSSPPLLPLAGEGSTNRTAELIIDMTGMIHAQIRVSGQVQGVGFRPFVYKLAHELGLAGWVRNDSEGVEIAVEGEHPQVMRLIERLQNEPPVLARVEKVTHDLAQMTTGLQGFSIAESREGKVLTGIAPDMATCPECLAELFDPANRRYRHPFINCIHCGPRYTLTARLPYDRANTSMAKFAQCPACQLEYDTPTTRRFHSQPNACPACGPRLSLFDAQWQPVASADPVAATAVRIGAGLVVAIKGIGGYHLVCDARNAPAVAMLRSGKQREEKPFAVMVLNVRSARHYAHFREQDGALLETGERPIVLLRQASVCNAELHGIAPGLSSIGLMLPYTPLHYLLFHELLGKPEGTDWLHQATPLALVMTSANPGGEPLVKDEAEARESLSGLADAFLTHDRDILHRCDDSVMKWQGKAPTFVRRARGYTPRRIKLPFSGPSVLACGAWLKNTVCLTRGDEAFVSQHIGDLDHAGTRQMLDETVAYLSDILDVQPQAVAHDLHPDFYSTQFAQFYAAQRKLPLIAVQHHHAHIAAICAEHRITEPVLGLALDGVGLGDDGGAWGGELLQVTGAQCERLGHLAPLTLPGGDRAAREPWRMAAAALFDMNRADEIERRFPHQAGAGIVADMLQRGLNCVPTNSMGRWFDAAAGLLGVSEVQGYEGQAAMLLEGLAERYGKTEPLALGYIHTANNDLDFRPLLATLADCKDAAYGAALFHATLAAGLCAWVQRAAGRSGIAHVALGGGCFLNNLLSQALVESLSAQDLHVLTAQQLPPNDGAISFGQASIALQRLNQGA</sequence>
<comment type="similarity">
    <text evidence="2">Belongs to the carbamoyltransferase HypF family.</text>
</comment>
<dbReference type="Gene3D" id="3.30.420.360">
    <property type="match status" value="1"/>
</dbReference>
<dbReference type="InterPro" id="IPR001792">
    <property type="entry name" value="Acylphosphatase-like_dom"/>
</dbReference>
<dbReference type="Pfam" id="PF07503">
    <property type="entry name" value="zf-HYPF"/>
    <property type="match status" value="2"/>
</dbReference>
<keyword evidence="11" id="KW-0808">Transferase</keyword>
<protein>
    <submittedName>
        <fullName evidence="11">Carbamoyltransferase HypF</fullName>
        <ecNumber evidence="11">2.1.3.-</ecNumber>
    </submittedName>
</protein>
<evidence type="ECO:0000256" key="8">
    <source>
        <dbReference type="SAM" id="MobiDB-lite"/>
    </source>
</evidence>
<evidence type="ECO:0000259" key="9">
    <source>
        <dbReference type="PROSITE" id="PS51160"/>
    </source>
</evidence>
<dbReference type="InterPro" id="IPR017945">
    <property type="entry name" value="DHBP_synth_RibB-like_a/b_dom"/>
</dbReference>
<keyword evidence="6" id="KW-0862">Zinc</keyword>
<dbReference type="InterPro" id="IPR036046">
    <property type="entry name" value="Acylphosphatase-like_dom_sf"/>
</dbReference>
<evidence type="ECO:0000256" key="2">
    <source>
        <dbReference type="ARBA" id="ARBA00008097"/>
    </source>
</evidence>
<evidence type="ECO:0000256" key="5">
    <source>
        <dbReference type="ARBA" id="ARBA00022771"/>
    </source>
</evidence>
<evidence type="ECO:0000256" key="6">
    <source>
        <dbReference type="ARBA" id="ARBA00022833"/>
    </source>
</evidence>
<dbReference type="GO" id="GO:0008270">
    <property type="term" value="F:zinc ion binding"/>
    <property type="evidence" value="ECO:0007669"/>
    <property type="project" value="UniProtKB-KW"/>
</dbReference>
<dbReference type="Pfam" id="PF01300">
    <property type="entry name" value="Sua5_yciO_yrdC"/>
    <property type="match status" value="1"/>
</dbReference>
<dbReference type="InterPro" id="IPR004421">
    <property type="entry name" value="Carbamoyltransferase_HypF"/>
</dbReference>
<dbReference type="PROSITE" id="PS51163">
    <property type="entry name" value="YRDC"/>
    <property type="match status" value="1"/>
</dbReference>
<dbReference type="GO" id="GO:0051604">
    <property type="term" value="P:protein maturation"/>
    <property type="evidence" value="ECO:0007669"/>
    <property type="project" value="TreeGrafter"/>
</dbReference>
<name>A0A1J5RKL5_9ZZZZ</name>
<dbReference type="PROSITE" id="PS00150">
    <property type="entry name" value="ACYLPHOSPHATASE_1"/>
    <property type="match status" value="1"/>
</dbReference>
<dbReference type="InterPro" id="IPR051060">
    <property type="entry name" value="Carbamoyltrans_HypF-like"/>
</dbReference>
<accession>A0A1J5RKL5</accession>
<dbReference type="Pfam" id="PF17788">
    <property type="entry name" value="HypF_C"/>
    <property type="match status" value="1"/>
</dbReference>
<dbReference type="NCBIfam" id="TIGR00143">
    <property type="entry name" value="hypF"/>
    <property type="match status" value="1"/>
</dbReference>
<dbReference type="Pfam" id="PF22521">
    <property type="entry name" value="HypF_C_2"/>
    <property type="match status" value="1"/>
</dbReference>
<dbReference type="SUPFAM" id="SSF55821">
    <property type="entry name" value="YrdC/RibB"/>
    <property type="match status" value="1"/>
</dbReference>
<comment type="caution">
    <text evidence="11">The sequence shown here is derived from an EMBL/GenBank/DDBJ whole genome shotgun (WGS) entry which is preliminary data.</text>
</comment>
<dbReference type="InterPro" id="IPR017968">
    <property type="entry name" value="Acylphosphatase_CS"/>
</dbReference>
<gene>
    <name evidence="11" type="primary">hypF_6</name>
    <name evidence="11" type="ORF">GALL_216880</name>
</gene>
<dbReference type="PIRSF" id="PIRSF006256">
    <property type="entry name" value="CMPcnvr_hdrg_mat"/>
    <property type="match status" value="1"/>
</dbReference>
<keyword evidence="5" id="KW-0863">Zinc-finger</keyword>
<proteinExistence type="inferred from homology"/>
<dbReference type="Gene3D" id="3.90.870.50">
    <property type="match status" value="1"/>
</dbReference>
<dbReference type="InterPro" id="IPR006070">
    <property type="entry name" value="Sua5-like_dom"/>
</dbReference>
<dbReference type="AlphaFoldDB" id="A0A1J5RKL5"/>
<organism evidence="11">
    <name type="scientific">mine drainage metagenome</name>
    <dbReference type="NCBI Taxonomy" id="410659"/>
    <lineage>
        <taxon>unclassified sequences</taxon>
        <taxon>metagenomes</taxon>
        <taxon>ecological metagenomes</taxon>
    </lineage>
</organism>
<keyword evidence="4" id="KW-0479">Metal-binding</keyword>
<comment type="catalytic activity">
    <reaction evidence="7">
        <text>C-terminal L-cysteinyl-[HypE protein] + carbamoyl phosphate + ATP + H2O = C-terminal S-carboxamide-L-cysteinyl-[HypE protein] + AMP + phosphate + diphosphate + H(+)</text>
        <dbReference type="Rhea" id="RHEA:55636"/>
        <dbReference type="Rhea" id="RHEA-COMP:14247"/>
        <dbReference type="Rhea" id="RHEA-COMP:14392"/>
        <dbReference type="ChEBI" id="CHEBI:15377"/>
        <dbReference type="ChEBI" id="CHEBI:15378"/>
        <dbReference type="ChEBI" id="CHEBI:30616"/>
        <dbReference type="ChEBI" id="CHEBI:33019"/>
        <dbReference type="ChEBI" id="CHEBI:43474"/>
        <dbReference type="ChEBI" id="CHEBI:58228"/>
        <dbReference type="ChEBI" id="CHEBI:76913"/>
        <dbReference type="ChEBI" id="CHEBI:139126"/>
        <dbReference type="ChEBI" id="CHEBI:456215"/>
    </reaction>
</comment>
<dbReference type="Gene3D" id="3.30.420.40">
    <property type="match status" value="1"/>
</dbReference>
<dbReference type="Gene3D" id="3.30.110.120">
    <property type="match status" value="1"/>
</dbReference>
<feature type="domain" description="Acylphosphatase-like" evidence="9">
    <location>
        <begin position="76"/>
        <end position="163"/>
    </location>
</feature>
<dbReference type="PROSITE" id="PS51160">
    <property type="entry name" value="ACYLPHOSPHATASE_3"/>
    <property type="match status" value="1"/>
</dbReference>
<feature type="region of interest" description="Disordered" evidence="8">
    <location>
        <begin position="1"/>
        <end position="23"/>
    </location>
</feature>
<dbReference type="GO" id="GO:0016743">
    <property type="term" value="F:carboxyl- or carbamoyltransferase activity"/>
    <property type="evidence" value="ECO:0007669"/>
    <property type="project" value="InterPro"/>
</dbReference>
<dbReference type="GO" id="GO:0003725">
    <property type="term" value="F:double-stranded RNA binding"/>
    <property type="evidence" value="ECO:0007669"/>
    <property type="project" value="InterPro"/>
</dbReference>
<dbReference type="PANTHER" id="PTHR42959">
    <property type="entry name" value="CARBAMOYLTRANSFERASE"/>
    <property type="match status" value="1"/>
</dbReference>
<dbReference type="InterPro" id="IPR041440">
    <property type="entry name" value="HypF_C"/>
</dbReference>
<evidence type="ECO:0000256" key="4">
    <source>
        <dbReference type="ARBA" id="ARBA00022723"/>
    </source>
</evidence>
<keyword evidence="3" id="KW-0436">Ligase</keyword>
<dbReference type="SUPFAM" id="SSF54975">
    <property type="entry name" value="Acylphosphatase/BLUF domain-like"/>
    <property type="match status" value="1"/>
</dbReference>
<dbReference type="InterPro" id="IPR055128">
    <property type="entry name" value="HypF_C_2"/>
</dbReference>
<evidence type="ECO:0000259" key="10">
    <source>
        <dbReference type="PROSITE" id="PS51163"/>
    </source>
</evidence>
<evidence type="ECO:0000256" key="7">
    <source>
        <dbReference type="ARBA" id="ARBA00048220"/>
    </source>
</evidence>
<evidence type="ECO:0000313" key="11">
    <source>
        <dbReference type="EMBL" id="OIQ96289.1"/>
    </source>
</evidence>
<dbReference type="EC" id="2.1.3.-" evidence="11"/>
<evidence type="ECO:0000256" key="1">
    <source>
        <dbReference type="ARBA" id="ARBA00004711"/>
    </source>
</evidence>
<reference evidence="11" key="1">
    <citation type="submission" date="2016-10" db="EMBL/GenBank/DDBJ databases">
        <title>Sequence of Gallionella enrichment culture.</title>
        <authorList>
            <person name="Poehlein A."/>
            <person name="Muehling M."/>
            <person name="Daniel R."/>
        </authorList>
    </citation>
    <scope>NUCLEOTIDE SEQUENCE</scope>
</reference>
<comment type="pathway">
    <text evidence="1">Protein modification; [NiFe] hydrogenase maturation.</text>
</comment>
<dbReference type="PANTHER" id="PTHR42959:SF1">
    <property type="entry name" value="CARBAMOYLTRANSFERASE HYPF"/>
    <property type="match status" value="1"/>
</dbReference>
<feature type="domain" description="YrdC-like" evidence="10">
    <location>
        <begin position="272"/>
        <end position="472"/>
    </location>
</feature>
<dbReference type="GO" id="GO:0016874">
    <property type="term" value="F:ligase activity"/>
    <property type="evidence" value="ECO:0007669"/>
    <property type="project" value="UniProtKB-KW"/>
</dbReference>
<dbReference type="InterPro" id="IPR011125">
    <property type="entry name" value="Znf_HypF"/>
</dbReference>
<dbReference type="UniPathway" id="UPA00335"/>
<dbReference type="EMBL" id="MLJW01000151">
    <property type="protein sequence ID" value="OIQ96289.1"/>
    <property type="molecule type" value="Genomic_DNA"/>
</dbReference>
<dbReference type="Pfam" id="PF00708">
    <property type="entry name" value="Acylphosphatase"/>
    <property type="match status" value="1"/>
</dbReference>